<name>A0A7W7NQN8_9SPHN</name>
<dbReference type="EMBL" id="JACHLN010000001">
    <property type="protein sequence ID" value="MBB4838400.1"/>
    <property type="molecule type" value="Genomic_DNA"/>
</dbReference>
<evidence type="ECO:0000256" key="2">
    <source>
        <dbReference type="SAM" id="SignalP"/>
    </source>
</evidence>
<comment type="caution">
    <text evidence="3">The sequence shown here is derived from an EMBL/GenBank/DDBJ whole genome shotgun (WGS) entry which is preliminary data.</text>
</comment>
<sequence>MKRLLFIAPLALIALPAHAQSSHSTTVDRPNYQGSRTVTRDGQGNVSRGTSVVRKSDGAIASHNYSRIRTDGGWNTSQTSTGFGGRSIARSRIFRRH</sequence>
<dbReference type="Proteomes" id="UP000575241">
    <property type="component" value="Unassembled WGS sequence"/>
</dbReference>
<accession>A0A7W7NQN8</accession>
<feature type="region of interest" description="Disordered" evidence="1">
    <location>
        <begin position="19"/>
        <end position="50"/>
    </location>
</feature>
<evidence type="ECO:0000313" key="4">
    <source>
        <dbReference type="Proteomes" id="UP000575241"/>
    </source>
</evidence>
<gene>
    <name evidence="3" type="ORF">HNP52_001451</name>
</gene>
<feature type="compositionally biased region" description="Polar residues" evidence="1">
    <location>
        <begin position="20"/>
        <end position="50"/>
    </location>
</feature>
<protein>
    <submittedName>
        <fullName evidence="3">Uncharacterized protein</fullName>
    </submittedName>
</protein>
<feature type="chain" id="PRO_5031227529" evidence="2">
    <location>
        <begin position="20"/>
        <end position="97"/>
    </location>
</feature>
<feature type="signal peptide" evidence="2">
    <location>
        <begin position="1"/>
        <end position="19"/>
    </location>
</feature>
<dbReference type="RefSeq" id="WP_184164466.1">
    <property type="nucleotide sequence ID" value="NZ_JACHLN010000001.1"/>
</dbReference>
<keyword evidence="2" id="KW-0732">Signal</keyword>
<organism evidence="3 4">
    <name type="scientific">Sphingomonas kyeonggiensis</name>
    <dbReference type="NCBI Taxonomy" id="1268553"/>
    <lineage>
        <taxon>Bacteria</taxon>
        <taxon>Pseudomonadati</taxon>
        <taxon>Pseudomonadota</taxon>
        <taxon>Alphaproteobacteria</taxon>
        <taxon>Sphingomonadales</taxon>
        <taxon>Sphingomonadaceae</taxon>
        <taxon>Sphingomonas</taxon>
    </lineage>
</organism>
<proteinExistence type="predicted"/>
<reference evidence="3 4" key="1">
    <citation type="submission" date="2020-08" db="EMBL/GenBank/DDBJ databases">
        <title>Functional genomics of gut bacteria from endangered species of beetles.</title>
        <authorList>
            <person name="Carlos-Shanley C."/>
        </authorList>
    </citation>
    <scope>NUCLEOTIDE SEQUENCE [LARGE SCALE GENOMIC DNA]</scope>
    <source>
        <strain evidence="3 4">S00224</strain>
    </source>
</reference>
<evidence type="ECO:0000313" key="3">
    <source>
        <dbReference type="EMBL" id="MBB4838400.1"/>
    </source>
</evidence>
<dbReference type="AlphaFoldDB" id="A0A7W7NQN8"/>
<keyword evidence="4" id="KW-1185">Reference proteome</keyword>
<evidence type="ECO:0000256" key="1">
    <source>
        <dbReference type="SAM" id="MobiDB-lite"/>
    </source>
</evidence>